<feature type="transmembrane region" description="Helical" evidence="6">
    <location>
        <begin position="218"/>
        <end position="237"/>
    </location>
</feature>
<evidence type="ECO:0000256" key="3">
    <source>
        <dbReference type="ARBA" id="ARBA00022989"/>
    </source>
</evidence>
<evidence type="ECO:0000256" key="6">
    <source>
        <dbReference type="SAM" id="Phobius"/>
    </source>
</evidence>
<dbReference type="Pfam" id="PF01566">
    <property type="entry name" value="Nramp"/>
    <property type="match status" value="2"/>
</dbReference>
<dbReference type="PANTHER" id="PTHR11706:SF101">
    <property type="entry name" value="MANGANESE TRANSPORTER SMF1"/>
    <property type="match status" value="1"/>
</dbReference>
<dbReference type="GO" id="GO:0015086">
    <property type="term" value="F:cadmium ion transmembrane transporter activity"/>
    <property type="evidence" value="ECO:0007669"/>
    <property type="project" value="TreeGrafter"/>
</dbReference>
<dbReference type="AlphaFoldDB" id="A0A2N1J915"/>
<feature type="transmembrane region" description="Helical" evidence="6">
    <location>
        <begin position="418"/>
        <end position="439"/>
    </location>
</feature>
<dbReference type="Proteomes" id="UP000232875">
    <property type="component" value="Unassembled WGS sequence"/>
</dbReference>
<reference evidence="7 8" key="1">
    <citation type="submission" date="2017-10" db="EMBL/GenBank/DDBJ databases">
        <title>A novel species of cold-tolerant Malassezia isolated from bats.</title>
        <authorList>
            <person name="Lorch J.M."/>
            <person name="Palmer J.M."/>
            <person name="Vanderwolf K.J."/>
            <person name="Schmidt K.Z."/>
            <person name="Verant M.L."/>
            <person name="Weller T.J."/>
            <person name="Blehert D.S."/>
        </authorList>
    </citation>
    <scope>NUCLEOTIDE SEQUENCE [LARGE SCALE GENOMIC DNA]</scope>
    <source>
        <strain evidence="7 8">NWHC:44797-103</strain>
    </source>
</reference>
<dbReference type="GO" id="GO:0005886">
    <property type="term" value="C:plasma membrane"/>
    <property type="evidence" value="ECO:0007669"/>
    <property type="project" value="TreeGrafter"/>
</dbReference>
<feature type="region of interest" description="Disordered" evidence="5">
    <location>
        <begin position="519"/>
        <end position="554"/>
    </location>
</feature>
<dbReference type="GO" id="GO:0034755">
    <property type="term" value="P:iron ion transmembrane transport"/>
    <property type="evidence" value="ECO:0007669"/>
    <property type="project" value="TreeGrafter"/>
</dbReference>
<feature type="compositionally biased region" description="Polar residues" evidence="5">
    <location>
        <begin position="526"/>
        <end position="543"/>
    </location>
</feature>
<feature type="transmembrane region" description="Helical" evidence="6">
    <location>
        <begin position="186"/>
        <end position="206"/>
    </location>
</feature>
<gene>
    <name evidence="7" type="ORF">MVES_002989</name>
</gene>
<feature type="transmembrane region" description="Helical" evidence="6">
    <location>
        <begin position="149"/>
        <end position="166"/>
    </location>
</feature>
<dbReference type="PRINTS" id="PR00447">
    <property type="entry name" value="NATRESASSCMP"/>
</dbReference>
<feature type="transmembrane region" description="Helical" evidence="6">
    <location>
        <begin position="363"/>
        <end position="388"/>
    </location>
</feature>
<keyword evidence="8" id="KW-1185">Reference proteome</keyword>
<dbReference type="PANTHER" id="PTHR11706">
    <property type="entry name" value="SOLUTE CARRIER PROTEIN FAMILY 11 MEMBER"/>
    <property type="match status" value="1"/>
</dbReference>
<feature type="transmembrane region" description="Helical" evidence="6">
    <location>
        <begin position="484"/>
        <end position="506"/>
    </location>
</feature>
<feature type="transmembrane region" description="Helical" evidence="6">
    <location>
        <begin position="260"/>
        <end position="278"/>
    </location>
</feature>
<name>A0A2N1J915_9BASI</name>
<evidence type="ECO:0008006" key="9">
    <source>
        <dbReference type="Google" id="ProtNLM"/>
    </source>
</evidence>
<feature type="transmembrane region" description="Helical" evidence="6">
    <location>
        <begin position="459"/>
        <end position="478"/>
    </location>
</feature>
<dbReference type="GO" id="GO:0005384">
    <property type="term" value="F:manganese ion transmembrane transporter activity"/>
    <property type="evidence" value="ECO:0007669"/>
    <property type="project" value="TreeGrafter"/>
</dbReference>
<organism evidence="7 8">
    <name type="scientific">Malassezia vespertilionis</name>
    <dbReference type="NCBI Taxonomy" id="2020962"/>
    <lineage>
        <taxon>Eukaryota</taxon>
        <taxon>Fungi</taxon>
        <taxon>Dikarya</taxon>
        <taxon>Basidiomycota</taxon>
        <taxon>Ustilaginomycotina</taxon>
        <taxon>Malasseziomycetes</taxon>
        <taxon>Malasseziales</taxon>
        <taxon>Malasseziaceae</taxon>
        <taxon>Malassezia</taxon>
    </lineage>
</organism>
<dbReference type="NCBIfam" id="TIGR01197">
    <property type="entry name" value="nramp"/>
    <property type="match status" value="1"/>
</dbReference>
<feature type="region of interest" description="Disordered" evidence="5">
    <location>
        <begin position="1"/>
        <end position="22"/>
    </location>
</feature>
<comment type="subcellular location">
    <subcellularLocation>
        <location evidence="1">Membrane</location>
        <topology evidence="1">Multi-pass membrane protein</topology>
    </subcellularLocation>
</comment>
<sequence length="627" mass="68423">MAPLGATSLAQHDNQDTPQPLGISTTACDDEQMLLLGRKNDDAPWWKVALTTGLRHLSFVGPGIIASVAYFDPGNWATDMEAGSRFGYKLLFTVLLSGLFAILLQVLCARLGTVTGYDLATQTRRLVLGLPVGSDPPPDFCTPKMRFRFWALLVPLYIINEAAIVATELAELIGSAIALNMLFPKLPLWGGVLVTTADVFLILLLYRPSMSVRIFETLIGVLVIIVLTCFIVLLVRVDPNWGDVFHGYIPSPVVVSSKGLYVSISILGATIMPHSLVLGSHFATIDRLEGYEQEDSGDDASVEAPLSKKHVTGWRGFWYEFRSRLVATQTQVPHSIQVDQLPPRKPASLRSIQLHVQHASWDIAICLVLFAITINSAILIVASAGFYYGNNANGDKEVVADLFQAFNLLRDNVGKGPAILFAIALLAAGQSSSITVTLAGQLISEGFIHWKMSPFMRRLLTRAIAVVPSMVVATVTGRTGLDKMLVASQVALSMALPFVSFPLIVLTCSRKRMVREVVDDVPRSPDMQQPSETQNYGTTNLTSDAAPAPAPAPTPPSRWRQCYAAAHRFYAFLGYGSQGDCEAAGSVYYHRFQNGIVAMLLSWAVFFLICIADIYVLYFSLAHPDEA</sequence>
<dbReference type="InterPro" id="IPR001046">
    <property type="entry name" value="NRAMP_fam"/>
</dbReference>
<evidence type="ECO:0000256" key="2">
    <source>
        <dbReference type="ARBA" id="ARBA00022692"/>
    </source>
</evidence>
<feature type="transmembrane region" description="Helical" evidence="6">
    <location>
        <begin position="90"/>
        <end position="109"/>
    </location>
</feature>
<proteinExistence type="predicted"/>
<evidence type="ECO:0000313" key="8">
    <source>
        <dbReference type="Proteomes" id="UP000232875"/>
    </source>
</evidence>
<dbReference type="STRING" id="2020962.A0A2N1J915"/>
<feature type="compositionally biased region" description="Polar residues" evidence="5">
    <location>
        <begin position="8"/>
        <end position="22"/>
    </location>
</feature>
<keyword evidence="2 6" id="KW-0812">Transmembrane</keyword>
<evidence type="ECO:0000313" key="7">
    <source>
        <dbReference type="EMBL" id="PKI83057.1"/>
    </source>
</evidence>
<evidence type="ECO:0000256" key="1">
    <source>
        <dbReference type="ARBA" id="ARBA00004141"/>
    </source>
</evidence>
<evidence type="ECO:0000256" key="5">
    <source>
        <dbReference type="SAM" id="MobiDB-lite"/>
    </source>
</evidence>
<keyword evidence="3 6" id="KW-1133">Transmembrane helix</keyword>
<dbReference type="GO" id="GO:0030026">
    <property type="term" value="P:intracellular manganese ion homeostasis"/>
    <property type="evidence" value="ECO:0007669"/>
    <property type="project" value="TreeGrafter"/>
</dbReference>
<evidence type="ECO:0000256" key="4">
    <source>
        <dbReference type="ARBA" id="ARBA00023136"/>
    </source>
</evidence>
<feature type="transmembrane region" description="Helical" evidence="6">
    <location>
        <begin position="596"/>
        <end position="618"/>
    </location>
</feature>
<keyword evidence="4 6" id="KW-0472">Membrane</keyword>
<dbReference type="EMBL" id="KZ454992">
    <property type="protein sequence ID" value="PKI83057.1"/>
    <property type="molecule type" value="Genomic_DNA"/>
</dbReference>
<protein>
    <recommendedName>
        <fullName evidence="9">Smf1p</fullName>
    </recommendedName>
</protein>
<accession>A0A2N1J915</accession>
<dbReference type="OrthoDB" id="409173at2759"/>